<feature type="compositionally biased region" description="Polar residues" evidence="4">
    <location>
        <begin position="375"/>
        <end position="384"/>
    </location>
</feature>
<keyword evidence="2" id="KW-0498">Mitosis</keyword>
<keyword evidence="1" id="KW-0132">Cell division</keyword>
<evidence type="ECO:0000256" key="3">
    <source>
        <dbReference type="ARBA" id="ARBA00023306"/>
    </source>
</evidence>
<dbReference type="GO" id="GO:0070979">
    <property type="term" value="P:protein K11-linked ubiquitination"/>
    <property type="evidence" value="ECO:0007669"/>
    <property type="project" value="TreeGrafter"/>
</dbReference>
<dbReference type="GO" id="GO:0005680">
    <property type="term" value="C:anaphase-promoting complex"/>
    <property type="evidence" value="ECO:0007669"/>
    <property type="project" value="InterPro"/>
</dbReference>
<dbReference type="EMBL" id="CAAALY010006086">
    <property type="protein sequence ID" value="VEL09338.1"/>
    <property type="molecule type" value="Genomic_DNA"/>
</dbReference>
<comment type="caution">
    <text evidence="5">The sequence shown here is derived from an EMBL/GenBank/DDBJ whole genome shotgun (WGS) entry which is preliminary data.</text>
</comment>
<feature type="region of interest" description="Disordered" evidence="4">
    <location>
        <begin position="360"/>
        <end position="413"/>
    </location>
</feature>
<feature type="compositionally biased region" description="Low complexity" evidence="4">
    <location>
        <begin position="509"/>
        <end position="518"/>
    </location>
</feature>
<accession>A0A448WDT8</accession>
<dbReference type="GO" id="GO:0007091">
    <property type="term" value="P:metaphase/anaphase transition of mitotic cell cycle"/>
    <property type="evidence" value="ECO:0007669"/>
    <property type="project" value="TreeGrafter"/>
</dbReference>
<dbReference type="GO" id="GO:0060090">
    <property type="term" value="F:molecular adaptor activity"/>
    <property type="evidence" value="ECO:0007669"/>
    <property type="project" value="TreeGrafter"/>
</dbReference>
<keyword evidence="3" id="KW-0131">Cell cycle</keyword>
<protein>
    <submittedName>
        <fullName evidence="5">Uncharacterized protein</fullName>
    </submittedName>
</protein>
<evidence type="ECO:0000313" key="6">
    <source>
        <dbReference type="Proteomes" id="UP000784294"/>
    </source>
</evidence>
<reference evidence="5" key="1">
    <citation type="submission" date="2018-11" db="EMBL/GenBank/DDBJ databases">
        <authorList>
            <consortium name="Pathogen Informatics"/>
        </authorList>
    </citation>
    <scope>NUCLEOTIDE SEQUENCE</scope>
</reference>
<evidence type="ECO:0000313" key="5">
    <source>
        <dbReference type="EMBL" id="VEL09338.1"/>
    </source>
</evidence>
<dbReference type="PANTHER" id="PTHR12827">
    <property type="entry name" value="MEIOTIC CHECKPOINT REGULATOR TSG24 FAMILY MEMBER"/>
    <property type="match status" value="1"/>
</dbReference>
<feature type="compositionally biased region" description="Acidic residues" evidence="4">
    <location>
        <begin position="258"/>
        <end position="288"/>
    </location>
</feature>
<feature type="compositionally biased region" description="Polar residues" evidence="4">
    <location>
        <begin position="393"/>
        <end position="405"/>
    </location>
</feature>
<gene>
    <name evidence="5" type="ORF">PXEA_LOCUS2778</name>
</gene>
<proteinExistence type="predicted"/>
<dbReference type="GO" id="GO:0051301">
    <property type="term" value="P:cell division"/>
    <property type="evidence" value="ECO:0007669"/>
    <property type="project" value="UniProtKB-KW"/>
</dbReference>
<feature type="region of interest" description="Disordered" evidence="4">
    <location>
        <begin position="507"/>
        <end position="549"/>
    </location>
</feature>
<evidence type="ECO:0000256" key="2">
    <source>
        <dbReference type="ARBA" id="ARBA00022776"/>
    </source>
</evidence>
<feature type="region of interest" description="Disordered" evidence="4">
    <location>
        <begin position="253"/>
        <end position="298"/>
    </location>
</feature>
<dbReference type="OrthoDB" id="26401at2759"/>
<sequence>MTGGQNDTVDASGLGFFAGTAGPTGSTTSTHAGSGLCEDWLAATLCGQPGCRNGPSLQAERRLSSLGHRPLPLHLQPHLYPDIGPRLTASTIASLGPATRSGEVGGDSGGAGGSADSSIGSGGHGQFSSLAPVSPGSRQHAFYSNASVSSNELADTMAIASAAAALDAGTTSILPNIASETRLHLSRTPPGRVRSATWSTASGRFRGRRLARTGNNSLSGVYSAGEASFERDEQLAEAMEPELIEREMVACDSRNERAEEEEERLEEQNQDADEAERDNLEDDEDGDESCMRGTSASTRNDSLWRNLEPSHNISLRHASRWSLRSSSEARYSRGAIITPSPTIRRNSASWGVPRRSWGMASAAPAQHGRIRSRCVGSNDTSRAQSRGRAISHVSATQQPQPSSDVPRSGDSDDSFLPDIILSVESLIVHNTVTGILTEERAHSRSPFSTNNRLQTALRVSPGDDDDIIEEEEEEDFSRETEDAEEEIADIDGDGMLGEETEDFYNDYYRSSGSLSGRRNLSEQRSRARNRTRASRAQYHSHLEMPRSSLSPAVTNTHLLASPTVASSSTLETSLCQDRRWRGGNPQIRDGITRFNTDVSAPGAIIALGLAYLGTDHPGVSQCLMPPDSLRQFDSVRPDLLRLRAVAHGLVTWQTIRPTRAWLQARLPTCLTNGLLNYLRRYSSSMMVAASATTAKSNLIDSGDDENIENRCPGSIVLSSNVGAAAWPTGRKEHGDGLFKNPLSEPNLSLAIGGEDVEIIL</sequence>
<dbReference type="PANTHER" id="PTHR12827:SF3">
    <property type="entry name" value="ANAPHASE-PROMOTING COMPLEX SUBUNIT 1"/>
    <property type="match status" value="1"/>
</dbReference>
<dbReference type="Proteomes" id="UP000784294">
    <property type="component" value="Unassembled WGS sequence"/>
</dbReference>
<feature type="region of interest" description="Disordered" evidence="4">
    <location>
        <begin position="96"/>
        <end position="134"/>
    </location>
</feature>
<evidence type="ECO:0000256" key="1">
    <source>
        <dbReference type="ARBA" id="ARBA00022618"/>
    </source>
</evidence>
<dbReference type="AlphaFoldDB" id="A0A448WDT8"/>
<dbReference type="GO" id="GO:0031145">
    <property type="term" value="P:anaphase-promoting complex-dependent catabolic process"/>
    <property type="evidence" value="ECO:0007669"/>
    <property type="project" value="TreeGrafter"/>
</dbReference>
<name>A0A448WDT8_9PLAT</name>
<organism evidence="5 6">
    <name type="scientific">Protopolystoma xenopodis</name>
    <dbReference type="NCBI Taxonomy" id="117903"/>
    <lineage>
        <taxon>Eukaryota</taxon>
        <taxon>Metazoa</taxon>
        <taxon>Spiralia</taxon>
        <taxon>Lophotrochozoa</taxon>
        <taxon>Platyhelminthes</taxon>
        <taxon>Monogenea</taxon>
        <taxon>Polyopisthocotylea</taxon>
        <taxon>Polystomatidea</taxon>
        <taxon>Polystomatidae</taxon>
        <taxon>Protopolystoma</taxon>
    </lineage>
</organism>
<keyword evidence="6" id="KW-1185">Reference proteome</keyword>
<dbReference type="InterPro" id="IPR024990">
    <property type="entry name" value="Apc1"/>
</dbReference>
<feature type="compositionally biased region" description="Gly residues" evidence="4">
    <location>
        <begin position="103"/>
        <end position="113"/>
    </location>
</feature>
<evidence type="ECO:0000256" key="4">
    <source>
        <dbReference type="SAM" id="MobiDB-lite"/>
    </source>
</evidence>